<dbReference type="PANTHER" id="PTHR15020">
    <property type="entry name" value="FLAVIN REDUCTASE-RELATED"/>
    <property type="match status" value="1"/>
</dbReference>
<gene>
    <name evidence="2" type="ORF">SARC_02869</name>
</gene>
<reference evidence="2 3" key="1">
    <citation type="submission" date="2011-02" db="EMBL/GenBank/DDBJ databases">
        <title>The Genome Sequence of Sphaeroforma arctica JP610.</title>
        <authorList>
            <consortium name="The Broad Institute Genome Sequencing Platform"/>
            <person name="Russ C."/>
            <person name="Cuomo C."/>
            <person name="Young S.K."/>
            <person name="Zeng Q."/>
            <person name="Gargeya S."/>
            <person name="Alvarado L."/>
            <person name="Berlin A."/>
            <person name="Chapman S.B."/>
            <person name="Chen Z."/>
            <person name="Freedman E."/>
            <person name="Gellesch M."/>
            <person name="Goldberg J."/>
            <person name="Griggs A."/>
            <person name="Gujja S."/>
            <person name="Heilman E."/>
            <person name="Heiman D."/>
            <person name="Howarth C."/>
            <person name="Mehta T."/>
            <person name="Neiman D."/>
            <person name="Pearson M."/>
            <person name="Roberts A."/>
            <person name="Saif S."/>
            <person name="Shea T."/>
            <person name="Shenoy N."/>
            <person name="Sisk P."/>
            <person name="Stolte C."/>
            <person name="Sykes S."/>
            <person name="White J."/>
            <person name="Yandava C."/>
            <person name="Burger G."/>
            <person name="Gray M.W."/>
            <person name="Holland P.W.H."/>
            <person name="King N."/>
            <person name="Lang F.B.F."/>
            <person name="Roger A.J."/>
            <person name="Ruiz-Trillo I."/>
            <person name="Haas B."/>
            <person name="Nusbaum C."/>
            <person name="Birren B."/>
        </authorList>
    </citation>
    <scope>NUCLEOTIDE SEQUENCE [LARGE SCALE GENOMIC DNA]</scope>
    <source>
        <strain evidence="2 3">JP610</strain>
    </source>
</reference>
<dbReference type="SUPFAM" id="SSF51735">
    <property type="entry name" value="NAD(P)-binding Rossmann-fold domains"/>
    <property type="match status" value="1"/>
</dbReference>
<keyword evidence="3" id="KW-1185">Reference proteome</keyword>
<dbReference type="eggNOG" id="ENOG502QRBH">
    <property type="taxonomic scope" value="Eukaryota"/>
</dbReference>
<dbReference type="GeneID" id="25903373"/>
<organism evidence="2 3">
    <name type="scientific">Sphaeroforma arctica JP610</name>
    <dbReference type="NCBI Taxonomy" id="667725"/>
    <lineage>
        <taxon>Eukaryota</taxon>
        <taxon>Ichthyosporea</taxon>
        <taxon>Ichthyophonida</taxon>
        <taxon>Sphaeroforma</taxon>
    </lineage>
</organism>
<dbReference type="Proteomes" id="UP000054560">
    <property type="component" value="Unassembled WGS sequence"/>
</dbReference>
<dbReference type="PANTHER" id="PTHR15020:SF50">
    <property type="entry name" value="UPF0659 PROTEIN YMR090W"/>
    <property type="match status" value="1"/>
</dbReference>
<accession>A0A0L0G7D2</accession>
<evidence type="ECO:0000259" key="1">
    <source>
        <dbReference type="Pfam" id="PF13460"/>
    </source>
</evidence>
<dbReference type="OrthoDB" id="63935at2759"/>
<sequence length="213" mass="23045">MHVTVFGGTGGTGVECIKQLLAADHSVAALVRSPEKLSDEIKVDPNFTMHVGNVLEEKECEKALAESNIVIVALGGNMRAPADQKSICRTAQPVINKAVNAACADARVIAVSSLGTGDSYQHINWMTRKFVDWVLYEQIAHKEVQEASIKDTIRTWTIVRPGGLTDGASIGKWEASRTVSGGRISRADVAKFIIQECLTGDKWQNRAVSIVSK</sequence>
<dbReference type="InterPro" id="IPR016040">
    <property type="entry name" value="NAD(P)-bd_dom"/>
</dbReference>
<evidence type="ECO:0000313" key="3">
    <source>
        <dbReference type="Proteomes" id="UP000054560"/>
    </source>
</evidence>
<dbReference type="Pfam" id="PF13460">
    <property type="entry name" value="NAD_binding_10"/>
    <property type="match status" value="1"/>
</dbReference>
<dbReference type="EMBL" id="KQ241731">
    <property type="protein sequence ID" value="KNC84915.1"/>
    <property type="molecule type" value="Genomic_DNA"/>
</dbReference>
<name>A0A0L0G7D2_9EUKA</name>
<evidence type="ECO:0000313" key="2">
    <source>
        <dbReference type="EMBL" id="KNC84915.1"/>
    </source>
</evidence>
<dbReference type="AlphaFoldDB" id="A0A0L0G7D2"/>
<dbReference type="Gene3D" id="3.40.50.720">
    <property type="entry name" value="NAD(P)-binding Rossmann-like Domain"/>
    <property type="match status" value="1"/>
</dbReference>
<dbReference type="InterPro" id="IPR036291">
    <property type="entry name" value="NAD(P)-bd_dom_sf"/>
</dbReference>
<dbReference type="RefSeq" id="XP_014158817.1">
    <property type="nucleotide sequence ID" value="XM_014303342.1"/>
</dbReference>
<proteinExistence type="predicted"/>
<protein>
    <recommendedName>
        <fullName evidence="1">NAD(P)-binding domain-containing protein</fullName>
    </recommendedName>
</protein>
<feature type="domain" description="NAD(P)-binding" evidence="1">
    <location>
        <begin position="7"/>
        <end position="195"/>
    </location>
</feature>